<evidence type="ECO:0000313" key="3">
    <source>
        <dbReference type="Proteomes" id="UP000245207"/>
    </source>
</evidence>
<evidence type="ECO:0000259" key="1">
    <source>
        <dbReference type="Pfam" id="PF13966"/>
    </source>
</evidence>
<reference evidence="2 3" key="1">
    <citation type="journal article" date="2018" name="Mol. Plant">
        <title>The genome of Artemisia annua provides insight into the evolution of Asteraceae family and artemisinin biosynthesis.</title>
        <authorList>
            <person name="Shen Q."/>
            <person name="Zhang L."/>
            <person name="Liao Z."/>
            <person name="Wang S."/>
            <person name="Yan T."/>
            <person name="Shi P."/>
            <person name="Liu M."/>
            <person name="Fu X."/>
            <person name="Pan Q."/>
            <person name="Wang Y."/>
            <person name="Lv Z."/>
            <person name="Lu X."/>
            <person name="Zhang F."/>
            <person name="Jiang W."/>
            <person name="Ma Y."/>
            <person name="Chen M."/>
            <person name="Hao X."/>
            <person name="Li L."/>
            <person name="Tang Y."/>
            <person name="Lv G."/>
            <person name="Zhou Y."/>
            <person name="Sun X."/>
            <person name="Brodelius P.E."/>
            <person name="Rose J.K.C."/>
            <person name="Tang K."/>
        </authorList>
    </citation>
    <scope>NUCLEOTIDE SEQUENCE [LARGE SCALE GENOMIC DNA]</scope>
    <source>
        <strain evidence="3">cv. Huhao1</strain>
        <tissue evidence="2">Leaf</tissue>
    </source>
</reference>
<comment type="caution">
    <text evidence="2">The sequence shown here is derived from an EMBL/GenBank/DDBJ whole genome shotgun (WGS) entry which is preliminary data.</text>
</comment>
<protein>
    <recommendedName>
        <fullName evidence="1">Reverse transcriptase zinc-binding domain-containing protein</fullName>
    </recommendedName>
</protein>
<accession>A0A2U1KPD5</accession>
<dbReference type="OrthoDB" id="1937542at2759"/>
<dbReference type="EMBL" id="PKPP01015432">
    <property type="protein sequence ID" value="PWA38637.1"/>
    <property type="molecule type" value="Genomic_DNA"/>
</dbReference>
<name>A0A2U1KPD5_ARTAN</name>
<dbReference type="AlphaFoldDB" id="A0A2U1KPD5"/>
<gene>
    <name evidence="2" type="ORF">CTI12_AA579480</name>
</gene>
<organism evidence="2 3">
    <name type="scientific">Artemisia annua</name>
    <name type="common">Sweet wormwood</name>
    <dbReference type="NCBI Taxonomy" id="35608"/>
    <lineage>
        <taxon>Eukaryota</taxon>
        <taxon>Viridiplantae</taxon>
        <taxon>Streptophyta</taxon>
        <taxon>Embryophyta</taxon>
        <taxon>Tracheophyta</taxon>
        <taxon>Spermatophyta</taxon>
        <taxon>Magnoliopsida</taxon>
        <taxon>eudicotyledons</taxon>
        <taxon>Gunneridae</taxon>
        <taxon>Pentapetalae</taxon>
        <taxon>asterids</taxon>
        <taxon>campanulids</taxon>
        <taxon>Asterales</taxon>
        <taxon>Asteraceae</taxon>
        <taxon>Asteroideae</taxon>
        <taxon>Anthemideae</taxon>
        <taxon>Artemisiinae</taxon>
        <taxon>Artemisia</taxon>
    </lineage>
</organism>
<dbReference type="InterPro" id="IPR026960">
    <property type="entry name" value="RVT-Znf"/>
</dbReference>
<proteinExistence type="predicted"/>
<sequence>MVEIGLVFTVNSKALLCTLVSKRLSTQDRLCNWGISAPNMCMICQNGLESHDHMFFGCSYSWNVWRKLQSYTGCLVNNGELKSKAELKLATKLSIS</sequence>
<keyword evidence="3" id="KW-1185">Reference proteome</keyword>
<dbReference type="STRING" id="35608.A0A2U1KPD5"/>
<dbReference type="Pfam" id="PF13966">
    <property type="entry name" value="zf-RVT"/>
    <property type="match status" value="1"/>
</dbReference>
<feature type="domain" description="Reverse transcriptase zinc-binding" evidence="1">
    <location>
        <begin position="12"/>
        <end position="65"/>
    </location>
</feature>
<dbReference type="Proteomes" id="UP000245207">
    <property type="component" value="Unassembled WGS sequence"/>
</dbReference>
<evidence type="ECO:0000313" key="2">
    <source>
        <dbReference type="EMBL" id="PWA38637.1"/>
    </source>
</evidence>